<dbReference type="Pfam" id="PF20703">
    <property type="entry name" value="nSTAND1"/>
    <property type="match status" value="1"/>
</dbReference>
<evidence type="ECO:0000259" key="1">
    <source>
        <dbReference type="Pfam" id="PF20703"/>
    </source>
</evidence>
<dbReference type="Gene3D" id="1.20.930.20">
    <property type="entry name" value="Adaptor protein Cbl, N-terminal domain"/>
    <property type="match status" value="1"/>
</dbReference>
<protein>
    <recommendedName>
        <fullName evidence="1">Novel STAND NTPase 1 domain-containing protein</fullName>
    </recommendedName>
</protein>
<dbReference type="PANTHER" id="PTHR47691:SF3">
    <property type="entry name" value="HTH-TYPE TRANSCRIPTIONAL REGULATOR RV0890C-RELATED"/>
    <property type="match status" value="1"/>
</dbReference>
<dbReference type="Proteomes" id="UP001215598">
    <property type="component" value="Unassembled WGS sequence"/>
</dbReference>
<dbReference type="Gene3D" id="3.40.50.300">
    <property type="entry name" value="P-loop containing nucleotide triphosphate hydrolases"/>
    <property type="match status" value="1"/>
</dbReference>
<dbReference type="InterPro" id="IPR036537">
    <property type="entry name" value="Adaptor_Cbl_N_dom_sf"/>
</dbReference>
<dbReference type="EMBL" id="JARKIB010000006">
    <property type="protein sequence ID" value="KAJ7778967.1"/>
    <property type="molecule type" value="Genomic_DNA"/>
</dbReference>
<proteinExistence type="predicted"/>
<dbReference type="InterPro" id="IPR059179">
    <property type="entry name" value="MLKL-like_MCAfunc"/>
</dbReference>
<comment type="caution">
    <text evidence="2">The sequence shown here is derived from an EMBL/GenBank/DDBJ whole genome shotgun (WGS) entry which is preliminary data.</text>
</comment>
<dbReference type="InterPro" id="IPR011990">
    <property type="entry name" value="TPR-like_helical_dom_sf"/>
</dbReference>
<dbReference type="InterPro" id="IPR027417">
    <property type="entry name" value="P-loop_NTPase"/>
</dbReference>
<dbReference type="GO" id="GO:0007166">
    <property type="term" value="P:cell surface receptor signaling pathway"/>
    <property type="evidence" value="ECO:0007669"/>
    <property type="project" value="InterPro"/>
</dbReference>
<reference evidence="2" key="1">
    <citation type="submission" date="2023-03" db="EMBL/GenBank/DDBJ databases">
        <title>Massive genome expansion in bonnet fungi (Mycena s.s.) driven by repeated elements and novel gene families across ecological guilds.</title>
        <authorList>
            <consortium name="Lawrence Berkeley National Laboratory"/>
            <person name="Harder C.B."/>
            <person name="Miyauchi S."/>
            <person name="Viragh M."/>
            <person name="Kuo A."/>
            <person name="Thoen E."/>
            <person name="Andreopoulos B."/>
            <person name="Lu D."/>
            <person name="Skrede I."/>
            <person name="Drula E."/>
            <person name="Henrissat B."/>
            <person name="Morin E."/>
            <person name="Kohler A."/>
            <person name="Barry K."/>
            <person name="LaButti K."/>
            <person name="Morin E."/>
            <person name="Salamov A."/>
            <person name="Lipzen A."/>
            <person name="Mereny Z."/>
            <person name="Hegedus B."/>
            <person name="Baldrian P."/>
            <person name="Stursova M."/>
            <person name="Weitz H."/>
            <person name="Taylor A."/>
            <person name="Grigoriev I.V."/>
            <person name="Nagy L.G."/>
            <person name="Martin F."/>
            <person name="Kauserud H."/>
        </authorList>
    </citation>
    <scope>NUCLEOTIDE SEQUENCE</scope>
    <source>
        <strain evidence="2">CBHHK182m</strain>
    </source>
</reference>
<name>A0AAD7NX78_9AGAR</name>
<organism evidence="2 3">
    <name type="scientific">Mycena metata</name>
    <dbReference type="NCBI Taxonomy" id="1033252"/>
    <lineage>
        <taxon>Eukaryota</taxon>
        <taxon>Fungi</taxon>
        <taxon>Dikarya</taxon>
        <taxon>Basidiomycota</taxon>
        <taxon>Agaricomycotina</taxon>
        <taxon>Agaricomycetes</taxon>
        <taxon>Agaricomycetidae</taxon>
        <taxon>Agaricales</taxon>
        <taxon>Marasmiineae</taxon>
        <taxon>Mycenaceae</taxon>
        <taxon>Mycena</taxon>
    </lineage>
</organism>
<dbReference type="InterPro" id="IPR049052">
    <property type="entry name" value="nSTAND1"/>
</dbReference>
<sequence length="1088" mass="121576">MPRQPTITEIHLNHISTCLAITGSGLQLFVDTFKISGLEAILSTTQSLLKLAETIKHNKNSCSELMKQAHEVLIAILGLYIKSDTGGELAPSVLNHIANFIQTLHKIHTFVEAQQSGNKVKTFFRQGEMGALLKDCKAELQQGLEFFQALINVDTIKITNILTEVKEMQEQAQARYQEVLNIIETLSSSDSASSISQFYSSSYASSTSISMLPADPKIFHGREGEVSDILKLFGEASPRIAILGAGGMGKTSLSKAILHHSKITAKYHINRFFIACDGSTNKVELANIIGTHLGLKPGQDLTQGVLRHLSNAPPTLLVLDNLETVWDSAESRKEIEEFLSLLADITSLALMITMRGAERPSKVQWTRPFLLPLKPLAQDAAQKMFLEIADDGHSIEGVNQILALTDNMPLVISLVAHLVDAEGCSKILSRWETEKISLLSEGYNKRSNLELSISLSLSSPRITSVPHSQDLLSLLSILPDGLSDVELKQSKFPIKDILECKTALLRTAMAYTDDHKRLKVLVPIREYMQNLLPATDQMIRPLFKYFQELLELYRGHVGRATGMLSISRIASNFSNLQNILQNTLHHRHPDVVASIHCVCYLNRFSQLEQRGDIFLFPLIRPILVQICDPQLEVYVIIEIFKSWTLARSHPNQPWELETRGKECCNYFDDSDLSCNFHLALAIYYGECGQNSVAIEHSQIALSLAQSTGNSNKQSDVFLRIAFIKWMIGDYTAGQFYAKEAHRLAKIAGHLYREANGLRAEALNWKGLGHYTQCILLANRARSLLDMCGLPHSFEGNALKTLLAEVWSLKSEYIEAHSMNNQVAQAAVNDFYSHTISLINMADIEVSMGTTKHEIQKKINLARTNLKVIGNVNLSPACDMVQADLNLREGDMSTLLFCKCLGEKWGKDSEVVGYCLERLGDVSRWNNGCHELSWSTVLLAHSLKQKEKLGIHKGLQFIGDLFLQENDEATAISLFTLALQGFTLMDVHRSRAECMIRLGDISEKNGNLLNALELWEMARPLFECSSQIKQIHAIDERMSRVDKDVKEQHQKNLAHLVELSVPTGNVDEADEDSEMELELNEAEVERVVI</sequence>
<gene>
    <name evidence="2" type="ORF">B0H16DRAFT_1683249</name>
</gene>
<dbReference type="AlphaFoldDB" id="A0AAD7NX78"/>
<dbReference type="CDD" id="cd21037">
    <property type="entry name" value="MLKL_NTD"/>
    <property type="match status" value="1"/>
</dbReference>
<dbReference type="SUPFAM" id="SSF52540">
    <property type="entry name" value="P-loop containing nucleoside triphosphate hydrolases"/>
    <property type="match status" value="1"/>
</dbReference>
<feature type="domain" description="Novel STAND NTPase 1" evidence="1">
    <location>
        <begin position="214"/>
        <end position="355"/>
    </location>
</feature>
<evidence type="ECO:0000313" key="3">
    <source>
        <dbReference type="Proteomes" id="UP001215598"/>
    </source>
</evidence>
<dbReference type="SUPFAM" id="SSF48452">
    <property type="entry name" value="TPR-like"/>
    <property type="match status" value="1"/>
</dbReference>
<dbReference type="Gene3D" id="1.25.40.10">
    <property type="entry name" value="Tetratricopeptide repeat domain"/>
    <property type="match status" value="1"/>
</dbReference>
<keyword evidence="3" id="KW-1185">Reference proteome</keyword>
<evidence type="ECO:0000313" key="2">
    <source>
        <dbReference type="EMBL" id="KAJ7778967.1"/>
    </source>
</evidence>
<accession>A0AAD7NX78</accession>
<dbReference type="PANTHER" id="PTHR47691">
    <property type="entry name" value="REGULATOR-RELATED"/>
    <property type="match status" value="1"/>
</dbReference>